<proteinExistence type="inferred from homology"/>
<evidence type="ECO:0000256" key="1">
    <source>
        <dbReference type="ARBA" id="ARBA00001968"/>
    </source>
</evidence>
<dbReference type="OrthoDB" id="3233403at2759"/>
<protein>
    <recommendedName>
        <fullName evidence="9">DDE Tnp4 domain-containing protein</fullName>
    </recommendedName>
</protein>
<comment type="similarity">
    <text evidence="3">Belongs to the HARBI1 family.</text>
</comment>
<evidence type="ECO:0000256" key="6">
    <source>
        <dbReference type="ARBA" id="ARBA00022801"/>
    </source>
</evidence>
<keyword evidence="4" id="KW-0540">Nuclease</keyword>
<dbReference type="GO" id="GO:0016787">
    <property type="term" value="F:hydrolase activity"/>
    <property type="evidence" value="ECO:0007669"/>
    <property type="project" value="UniProtKB-KW"/>
</dbReference>
<dbReference type="InterPro" id="IPR045249">
    <property type="entry name" value="HARBI1-like"/>
</dbReference>
<evidence type="ECO:0000313" key="11">
    <source>
        <dbReference type="Proteomes" id="UP000037035"/>
    </source>
</evidence>
<accession>A0A0L6VDR7</accession>
<comment type="subcellular location">
    <subcellularLocation>
        <location evidence="2">Nucleus</location>
    </subcellularLocation>
</comment>
<feature type="transmembrane region" description="Helical" evidence="8">
    <location>
        <begin position="23"/>
        <end position="46"/>
    </location>
</feature>
<dbReference type="GO" id="GO:0004518">
    <property type="term" value="F:nuclease activity"/>
    <property type="evidence" value="ECO:0007669"/>
    <property type="project" value="UniProtKB-KW"/>
</dbReference>
<dbReference type="EMBL" id="LAVV01006667">
    <property type="protein sequence ID" value="KNZ58854.1"/>
    <property type="molecule type" value="Genomic_DNA"/>
</dbReference>
<feature type="domain" description="DDE Tnp4" evidence="9">
    <location>
        <begin position="77"/>
        <end position="226"/>
    </location>
</feature>
<keyword evidence="7" id="KW-0539">Nucleus</keyword>
<dbReference type="AlphaFoldDB" id="A0A0L6VDR7"/>
<evidence type="ECO:0000259" key="9">
    <source>
        <dbReference type="Pfam" id="PF13359"/>
    </source>
</evidence>
<dbReference type="Pfam" id="PF13359">
    <property type="entry name" value="DDE_Tnp_4"/>
    <property type="match status" value="1"/>
</dbReference>
<reference evidence="10 11" key="1">
    <citation type="submission" date="2015-08" db="EMBL/GenBank/DDBJ databases">
        <title>Next Generation Sequencing and Analysis of the Genome of Puccinia sorghi L Schw, the Causal Agent of Maize Common Rust.</title>
        <authorList>
            <person name="Rochi L."/>
            <person name="Burguener G."/>
            <person name="Darino M."/>
            <person name="Turjanski A."/>
            <person name="Kreff E."/>
            <person name="Dieguez M.J."/>
            <person name="Sacco F."/>
        </authorList>
    </citation>
    <scope>NUCLEOTIDE SEQUENCE [LARGE SCALE GENOMIC DNA]</scope>
    <source>
        <strain evidence="10 11">RO10H11247</strain>
    </source>
</reference>
<keyword evidence="8" id="KW-0812">Transmembrane</keyword>
<dbReference type="Proteomes" id="UP000037035">
    <property type="component" value="Unassembled WGS sequence"/>
</dbReference>
<comment type="caution">
    <text evidence="10">The sequence shown here is derived from an EMBL/GenBank/DDBJ whole genome shotgun (WGS) entry which is preliminary data.</text>
</comment>
<evidence type="ECO:0000256" key="5">
    <source>
        <dbReference type="ARBA" id="ARBA00022723"/>
    </source>
</evidence>
<dbReference type="PANTHER" id="PTHR22930">
    <property type="match status" value="1"/>
</dbReference>
<evidence type="ECO:0000256" key="4">
    <source>
        <dbReference type="ARBA" id="ARBA00022722"/>
    </source>
</evidence>
<keyword evidence="11" id="KW-1185">Reference proteome</keyword>
<sequence length="244" mass="28192">MIPHMSLLAMCSVLPRRQLLRPLAVFEGIIFILFVLENSLILLYSLPHLHQLLLNKANEWRDIIQSFEMRKGIPQVVDGTHIQIKMLPKNNWKSYIHRKSWLSIVLQCVVDREVGGGGSMHNSRLFRCSILGQSLRPGACVAPMIPWGTSLVGNTGYPTNMTILLPYPSFVNLENEWFNYLQSSVCIVVEQAFRRLKNRFHILLHSQNVRPGRSRNNTFALMILHNLLNHRGLLYLQFWDDHSN</sequence>
<dbReference type="VEuPathDB" id="FungiDB:VP01_1847g2"/>
<evidence type="ECO:0000256" key="3">
    <source>
        <dbReference type="ARBA" id="ARBA00006958"/>
    </source>
</evidence>
<organism evidence="10 11">
    <name type="scientific">Puccinia sorghi</name>
    <dbReference type="NCBI Taxonomy" id="27349"/>
    <lineage>
        <taxon>Eukaryota</taxon>
        <taxon>Fungi</taxon>
        <taxon>Dikarya</taxon>
        <taxon>Basidiomycota</taxon>
        <taxon>Pucciniomycotina</taxon>
        <taxon>Pucciniomycetes</taxon>
        <taxon>Pucciniales</taxon>
        <taxon>Pucciniaceae</taxon>
        <taxon>Puccinia</taxon>
    </lineage>
</organism>
<evidence type="ECO:0000256" key="2">
    <source>
        <dbReference type="ARBA" id="ARBA00004123"/>
    </source>
</evidence>
<dbReference type="InterPro" id="IPR027806">
    <property type="entry name" value="HARBI1_dom"/>
</dbReference>
<keyword evidence="5" id="KW-0479">Metal-binding</keyword>
<name>A0A0L6VDR7_9BASI</name>
<evidence type="ECO:0000256" key="7">
    <source>
        <dbReference type="ARBA" id="ARBA00023242"/>
    </source>
</evidence>
<keyword evidence="8" id="KW-1133">Transmembrane helix</keyword>
<comment type="cofactor">
    <cofactor evidence="1">
        <name>a divalent metal cation</name>
        <dbReference type="ChEBI" id="CHEBI:60240"/>
    </cofactor>
</comment>
<gene>
    <name evidence="10" type="ORF">VP01_1847g2</name>
</gene>
<dbReference type="GO" id="GO:0005634">
    <property type="term" value="C:nucleus"/>
    <property type="evidence" value="ECO:0007669"/>
    <property type="project" value="UniProtKB-SubCell"/>
</dbReference>
<dbReference type="GO" id="GO:0046872">
    <property type="term" value="F:metal ion binding"/>
    <property type="evidence" value="ECO:0007669"/>
    <property type="project" value="UniProtKB-KW"/>
</dbReference>
<evidence type="ECO:0000256" key="8">
    <source>
        <dbReference type="SAM" id="Phobius"/>
    </source>
</evidence>
<evidence type="ECO:0000313" key="10">
    <source>
        <dbReference type="EMBL" id="KNZ58854.1"/>
    </source>
</evidence>
<keyword evidence="8" id="KW-0472">Membrane</keyword>
<keyword evidence="6" id="KW-0378">Hydrolase</keyword>
<dbReference type="PANTHER" id="PTHR22930:SF85">
    <property type="entry name" value="GH03217P-RELATED"/>
    <property type="match status" value="1"/>
</dbReference>